<dbReference type="PANTHER" id="PTHR43464:SF19">
    <property type="entry name" value="UBIQUINONE BIOSYNTHESIS O-METHYLTRANSFERASE, MITOCHONDRIAL"/>
    <property type="match status" value="1"/>
</dbReference>
<dbReference type="Gene3D" id="3.40.50.150">
    <property type="entry name" value="Vaccinia Virus protein VP39"/>
    <property type="match status" value="1"/>
</dbReference>
<gene>
    <name evidence="6" type="ORF">IAA98_12745</name>
</gene>
<keyword evidence="1 6" id="KW-0489">Methyltransferase</keyword>
<name>A0A9D1H101_9ACTN</name>
<dbReference type="InterPro" id="IPR029063">
    <property type="entry name" value="SAM-dependent_MTases_sf"/>
</dbReference>
<keyword evidence="2" id="KW-0808">Transferase</keyword>
<dbReference type="EMBL" id="DVLP01000373">
    <property type="protein sequence ID" value="HIT76445.1"/>
    <property type="molecule type" value="Genomic_DNA"/>
</dbReference>
<dbReference type="SUPFAM" id="SSF53335">
    <property type="entry name" value="S-adenosyl-L-methionine-dependent methyltransferases"/>
    <property type="match status" value="1"/>
</dbReference>
<evidence type="ECO:0000313" key="6">
    <source>
        <dbReference type="EMBL" id="HIT76445.1"/>
    </source>
</evidence>
<protein>
    <submittedName>
        <fullName evidence="6">Class I SAM-dependent methyltransferase</fullName>
    </submittedName>
</protein>
<evidence type="ECO:0000313" key="7">
    <source>
        <dbReference type="Proteomes" id="UP000886842"/>
    </source>
</evidence>
<dbReference type="PANTHER" id="PTHR43464">
    <property type="entry name" value="METHYLTRANSFERASE"/>
    <property type="match status" value="1"/>
</dbReference>
<dbReference type="GO" id="GO:0008168">
    <property type="term" value="F:methyltransferase activity"/>
    <property type="evidence" value="ECO:0007669"/>
    <property type="project" value="UniProtKB-KW"/>
</dbReference>
<evidence type="ECO:0000256" key="4">
    <source>
        <dbReference type="SAM" id="MobiDB-lite"/>
    </source>
</evidence>
<comment type="caution">
    <text evidence="6">The sequence shown here is derived from an EMBL/GenBank/DDBJ whole genome shotgun (WGS) entry which is preliminary data.</text>
</comment>
<reference evidence="6" key="1">
    <citation type="submission" date="2020-10" db="EMBL/GenBank/DDBJ databases">
        <authorList>
            <person name="Gilroy R."/>
        </authorList>
    </citation>
    <scope>NUCLEOTIDE SEQUENCE</scope>
    <source>
        <strain evidence="6">ChiGjej1B1-24693</strain>
    </source>
</reference>
<evidence type="ECO:0000256" key="3">
    <source>
        <dbReference type="ARBA" id="ARBA00022691"/>
    </source>
</evidence>
<sequence>MSTPSPHRKGPDPDQFDPDRFDLDQARRRAKELLAAVRAGDAASTKRLVRPHDPARLSDAQHAVAVEYGFADWPAVVRATERFDEIDADAVDWDRVTEVTIVCFPSTGQVSLLRDGDRWVCPHDRRGDGEDVWDDSILRIGLQRMGFRRQGTHVSAIDRTGRHIVFWIDGAPYTGLRPHRDDAQIWTASADEAAELLRAQGDHALAGLVERAAEQQRTMTYEQHQRDLTRTLTGVYLRAETLPGGSGFGGTEQDWHDAREVLTAALEGLPDDLDRPDAPVSFLDLGCANGHLAASFVPWGAARSVTVEPYGVDLSPELVDRARTLHPQWADRFWVGDASTWRHPEGKRFDLVHLLLDVFPEECRGAAIDHGLSLVTPGGRLLVSHYDNRPEHSAEVIVRGLGHEPAGRTPVRVRRGNGRPYGTPSVWLRA</sequence>
<accession>A0A9D1H101</accession>
<dbReference type="AlphaFoldDB" id="A0A9D1H101"/>
<evidence type="ECO:0000256" key="2">
    <source>
        <dbReference type="ARBA" id="ARBA00022679"/>
    </source>
</evidence>
<feature type="domain" description="Methyltransferase" evidence="5">
    <location>
        <begin position="283"/>
        <end position="379"/>
    </location>
</feature>
<dbReference type="CDD" id="cd02440">
    <property type="entry name" value="AdoMet_MTases"/>
    <property type="match status" value="1"/>
</dbReference>
<dbReference type="Pfam" id="PF13649">
    <property type="entry name" value="Methyltransf_25"/>
    <property type="match status" value="1"/>
</dbReference>
<dbReference type="Proteomes" id="UP000886842">
    <property type="component" value="Unassembled WGS sequence"/>
</dbReference>
<evidence type="ECO:0000256" key="1">
    <source>
        <dbReference type="ARBA" id="ARBA00022603"/>
    </source>
</evidence>
<feature type="compositionally biased region" description="Basic and acidic residues" evidence="4">
    <location>
        <begin position="9"/>
        <end position="22"/>
    </location>
</feature>
<reference evidence="6" key="2">
    <citation type="journal article" date="2021" name="PeerJ">
        <title>Extensive microbial diversity within the chicken gut microbiome revealed by metagenomics and culture.</title>
        <authorList>
            <person name="Gilroy R."/>
            <person name="Ravi A."/>
            <person name="Getino M."/>
            <person name="Pursley I."/>
            <person name="Horton D.L."/>
            <person name="Alikhan N.F."/>
            <person name="Baker D."/>
            <person name="Gharbi K."/>
            <person name="Hall N."/>
            <person name="Watson M."/>
            <person name="Adriaenssens E.M."/>
            <person name="Foster-Nyarko E."/>
            <person name="Jarju S."/>
            <person name="Secka A."/>
            <person name="Antonio M."/>
            <person name="Oren A."/>
            <person name="Chaudhuri R.R."/>
            <person name="La Ragione R."/>
            <person name="Hildebrand F."/>
            <person name="Pallen M.J."/>
        </authorList>
    </citation>
    <scope>NUCLEOTIDE SEQUENCE</scope>
    <source>
        <strain evidence="6">ChiGjej1B1-24693</strain>
    </source>
</reference>
<feature type="region of interest" description="Disordered" evidence="4">
    <location>
        <begin position="1"/>
        <end position="22"/>
    </location>
</feature>
<dbReference type="InterPro" id="IPR041698">
    <property type="entry name" value="Methyltransf_25"/>
</dbReference>
<keyword evidence="3" id="KW-0949">S-adenosyl-L-methionine</keyword>
<proteinExistence type="predicted"/>
<organism evidence="6 7">
    <name type="scientific">Candidatus Avipropionibacterium avicola</name>
    <dbReference type="NCBI Taxonomy" id="2840701"/>
    <lineage>
        <taxon>Bacteria</taxon>
        <taxon>Bacillati</taxon>
        <taxon>Actinomycetota</taxon>
        <taxon>Actinomycetes</taxon>
        <taxon>Propionibacteriales</taxon>
        <taxon>Propionibacteriaceae</taxon>
        <taxon>Propionibacteriaceae incertae sedis</taxon>
        <taxon>Candidatus Avipropionibacterium</taxon>
    </lineage>
</organism>
<evidence type="ECO:0000259" key="5">
    <source>
        <dbReference type="Pfam" id="PF13649"/>
    </source>
</evidence>
<dbReference type="GO" id="GO:0032259">
    <property type="term" value="P:methylation"/>
    <property type="evidence" value="ECO:0007669"/>
    <property type="project" value="UniProtKB-KW"/>
</dbReference>